<accession>A0A1G6K2W1</accession>
<reference evidence="5 6" key="1">
    <citation type="submission" date="2016-10" db="EMBL/GenBank/DDBJ databases">
        <authorList>
            <person name="de Groot N.N."/>
        </authorList>
    </citation>
    <scope>NUCLEOTIDE SEQUENCE [LARGE SCALE GENOMIC DNA]</scope>
    <source>
        <strain evidence="5 6">DSM 45514</strain>
    </source>
</reference>
<dbReference type="RefSeq" id="WP_091567164.1">
    <property type="nucleotide sequence ID" value="NZ_FMZA01000005.1"/>
</dbReference>
<dbReference type="PROSITE" id="PS51352">
    <property type="entry name" value="THIOREDOXIN_2"/>
    <property type="match status" value="1"/>
</dbReference>
<dbReference type="STRING" id="1236220.SAMN04488112_10540"/>
<sequence>MAGIPGGKTLAVIVAAVVLTIYGWLNSERETQVTQPASMGVTSSPIPEFTYTNQEGKRFGSEELRGSVWVANVIYTRCPTIASPMTANMARLQEKLRKAHLDAELVSFSADPLFDRPHVLKTFADRLRVEFSNWNFLTHNDEPELHRFLKTAFTAPVERQTSPADDGPPQIRHSSRFYLVGKDGRVMGAYNGLSPNYDQLLQDIRSLE</sequence>
<proteinExistence type="inferred from homology"/>
<dbReference type="InterPro" id="IPR013766">
    <property type="entry name" value="Thioredoxin_domain"/>
</dbReference>
<evidence type="ECO:0000256" key="2">
    <source>
        <dbReference type="ARBA" id="ARBA00023008"/>
    </source>
</evidence>
<feature type="binding site" evidence="3">
    <location>
        <position position="173"/>
    </location>
    <ligand>
        <name>Cu cation</name>
        <dbReference type="ChEBI" id="CHEBI:23378"/>
    </ligand>
</feature>
<dbReference type="InterPro" id="IPR036249">
    <property type="entry name" value="Thioredoxin-like_sf"/>
</dbReference>
<dbReference type="Gene3D" id="3.40.30.10">
    <property type="entry name" value="Glutaredoxin"/>
    <property type="match status" value="1"/>
</dbReference>
<dbReference type="InterPro" id="IPR003782">
    <property type="entry name" value="SCO1/SenC"/>
</dbReference>
<dbReference type="EMBL" id="FMZA01000005">
    <property type="protein sequence ID" value="SDC25228.1"/>
    <property type="molecule type" value="Genomic_DNA"/>
</dbReference>
<keyword evidence="2 3" id="KW-0186">Copper</keyword>
<evidence type="ECO:0000313" key="5">
    <source>
        <dbReference type="EMBL" id="SDC25228.1"/>
    </source>
</evidence>
<dbReference type="PANTHER" id="PTHR12151">
    <property type="entry name" value="ELECTRON TRANSPORT PROTIN SCO1/SENC FAMILY MEMBER"/>
    <property type="match status" value="1"/>
</dbReference>
<keyword evidence="6" id="KW-1185">Reference proteome</keyword>
<dbReference type="Proteomes" id="UP000199387">
    <property type="component" value="Unassembled WGS sequence"/>
</dbReference>
<name>A0A1G6K2W1_9BACL</name>
<dbReference type="GO" id="GO:0046872">
    <property type="term" value="F:metal ion binding"/>
    <property type="evidence" value="ECO:0007669"/>
    <property type="project" value="UniProtKB-KW"/>
</dbReference>
<protein>
    <submittedName>
        <fullName evidence="5">Protein SCO1/2</fullName>
    </submittedName>
</protein>
<feature type="binding site" evidence="3">
    <location>
        <position position="78"/>
    </location>
    <ligand>
        <name>Cu cation</name>
        <dbReference type="ChEBI" id="CHEBI:23378"/>
    </ligand>
</feature>
<dbReference type="AlphaFoldDB" id="A0A1G6K2W1"/>
<evidence type="ECO:0000256" key="1">
    <source>
        <dbReference type="ARBA" id="ARBA00010996"/>
    </source>
</evidence>
<comment type="similarity">
    <text evidence="1">Belongs to the SCO1/2 family.</text>
</comment>
<evidence type="ECO:0000256" key="3">
    <source>
        <dbReference type="PIRSR" id="PIRSR603782-1"/>
    </source>
</evidence>
<dbReference type="Pfam" id="PF02630">
    <property type="entry name" value="SCO1-SenC"/>
    <property type="match status" value="1"/>
</dbReference>
<gene>
    <name evidence="5" type="ORF">SAMN04488112_10540</name>
</gene>
<feature type="domain" description="Thioredoxin" evidence="4">
    <location>
        <begin position="40"/>
        <end position="208"/>
    </location>
</feature>
<dbReference type="SUPFAM" id="SSF52833">
    <property type="entry name" value="Thioredoxin-like"/>
    <property type="match status" value="1"/>
</dbReference>
<dbReference type="PANTHER" id="PTHR12151:SF25">
    <property type="entry name" value="LINALOOL DEHYDRATASE_ISOMERASE DOMAIN-CONTAINING PROTEIN"/>
    <property type="match status" value="1"/>
</dbReference>
<organism evidence="5 6">
    <name type="scientific">Melghirimyces thermohalophilus</name>
    <dbReference type="NCBI Taxonomy" id="1236220"/>
    <lineage>
        <taxon>Bacteria</taxon>
        <taxon>Bacillati</taxon>
        <taxon>Bacillota</taxon>
        <taxon>Bacilli</taxon>
        <taxon>Bacillales</taxon>
        <taxon>Thermoactinomycetaceae</taxon>
        <taxon>Melghirimyces</taxon>
    </lineage>
</organism>
<dbReference type="CDD" id="cd02968">
    <property type="entry name" value="SCO"/>
    <property type="match status" value="1"/>
</dbReference>
<dbReference type="OrthoDB" id="9811998at2"/>
<evidence type="ECO:0000313" key="6">
    <source>
        <dbReference type="Proteomes" id="UP000199387"/>
    </source>
</evidence>
<evidence type="ECO:0000259" key="4">
    <source>
        <dbReference type="PROSITE" id="PS51352"/>
    </source>
</evidence>
<keyword evidence="3" id="KW-0479">Metal-binding</keyword>